<dbReference type="InterPro" id="IPR013766">
    <property type="entry name" value="Thioredoxin_domain"/>
</dbReference>
<dbReference type="PROSITE" id="PS51352">
    <property type="entry name" value="THIOREDOXIN_2"/>
    <property type="match status" value="1"/>
</dbReference>
<evidence type="ECO:0000259" key="1">
    <source>
        <dbReference type="PROSITE" id="PS51352"/>
    </source>
</evidence>
<dbReference type="AlphaFoldDB" id="A0A644TJJ0"/>
<accession>A0A644TJJ0</accession>
<dbReference type="Pfam" id="PF13899">
    <property type="entry name" value="Thioredoxin_7"/>
    <property type="match status" value="1"/>
</dbReference>
<evidence type="ECO:0000313" key="2">
    <source>
        <dbReference type="EMBL" id="MPL66587.1"/>
    </source>
</evidence>
<sequence>MNMKRILILVIAILISSNILYSQKVYDETKDGDKQLLEAIETAKANNKYVFAMVGGNWCKWCLMFNEFANTNQNVKKTLEDNFVFIHINYSKANENPKAMKRLGYPERFGFPVFVILNEKGERVHTQNSAYLEKGEGYSEKEVISFLNNWTKQAVTIPKKKYL</sequence>
<dbReference type="Gene3D" id="3.40.30.10">
    <property type="entry name" value="Glutaredoxin"/>
    <property type="match status" value="1"/>
</dbReference>
<comment type="caution">
    <text evidence="2">The sequence shown here is derived from an EMBL/GenBank/DDBJ whole genome shotgun (WGS) entry which is preliminary data.</text>
</comment>
<name>A0A644TJJ0_9ZZZZ</name>
<feature type="domain" description="Thioredoxin" evidence="1">
    <location>
        <begin position="14"/>
        <end position="152"/>
    </location>
</feature>
<organism evidence="2">
    <name type="scientific">bioreactor metagenome</name>
    <dbReference type="NCBI Taxonomy" id="1076179"/>
    <lineage>
        <taxon>unclassified sequences</taxon>
        <taxon>metagenomes</taxon>
        <taxon>ecological metagenomes</taxon>
    </lineage>
</organism>
<dbReference type="SUPFAM" id="SSF52833">
    <property type="entry name" value="Thioredoxin-like"/>
    <property type="match status" value="1"/>
</dbReference>
<dbReference type="EMBL" id="VSSQ01000033">
    <property type="protein sequence ID" value="MPL66587.1"/>
    <property type="molecule type" value="Genomic_DNA"/>
</dbReference>
<gene>
    <name evidence="2" type="ORF">SDC9_12274</name>
</gene>
<proteinExistence type="predicted"/>
<protein>
    <recommendedName>
        <fullName evidence="1">Thioredoxin domain-containing protein</fullName>
    </recommendedName>
</protein>
<dbReference type="InterPro" id="IPR036249">
    <property type="entry name" value="Thioredoxin-like_sf"/>
</dbReference>
<reference evidence="2" key="1">
    <citation type="submission" date="2019-08" db="EMBL/GenBank/DDBJ databases">
        <authorList>
            <person name="Kucharzyk K."/>
            <person name="Murdoch R.W."/>
            <person name="Higgins S."/>
            <person name="Loffler F."/>
        </authorList>
    </citation>
    <scope>NUCLEOTIDE SEQUENCE</scope>
</reference>